<dbReference type="SUPFAM" id="SSF52151">
    <property type="entry name" value="FabD/lysophospholipase-like"/>
    <property type="match status" value="1"/>
</dbReference>
<dbReference type="GO" id="GO:0016787">
    <property type="term" value="F:hydrolase activity"/>
    <property type="evidence" value="ECO:0007669"/>
    <property type="project" value="UniProtKB-UniRule"/>
</dbReference>
<dbReference type="Proteomes" id="UP000243528">
    <property type="component" value="Unassembled WGS sequence"/>
</dbReference>
<evidence type="ECO:0000256" key="4">
    <source>
        <dbReference type="PROSITE-ProRule" id="PRU01161"/>
    </source>
</evidence>
<evidence type="ECO:0000259" key="6">
    <source>
        <dbReference type="PROSITE" id="PS51635"/>
    </source>
</evidence>
<proteinExistence type="predicted"/>
<comment type="caution">
    <text evidence="7">The sequence shown here is derived from an EMBL/GenBank/DDBJ whole genome shotgun (WGS) entry which is preliminary data.</text>
</comment>
<comment type="caution">
    <text evidence="4">Lacks conserved residue(s) required for the propagation of feature annotation.</text>
</comment>
<dbReference type="PANTHER" id="PTHR14226:SF57">
    <property type="entry name" value="BLR7027 PROTEIN"/>
    <property type="match status" value="1"/>
</dbReference>
<reference evidence="7 8" key="1">
    <citation type="submission" date="2018-03" db="EMBL/GenBank/DDBJ databases">
        <title>Genomic Encyclopedia of Archaeal and Bacterial Type Strains, Phase II (KMG-II): from individual species to whole genera.</title>
        <authorList>
            <person name="Goeker M."/>
        </authorList>
    </citation>
    <scope>NUCLEOTIDE SEQUENCE [LARGE SCALE GENOMIC DNA]</scope>
    <source>
        <strain evidence="7 8">DSM 45211</strain>
    </source>
</reference>
<dbReference type="InterPro" id="IPR002641">
    <property type="entry name" value="PNPLA_dom"/>
</dbReference>
<dbReference type="InterPro" id="IPR016035">
    <property type="entry name" value="Acyl_Trfase/lysoPLipase"/>
</dbReference>
<dbReference type="InterPro" id="IPR050301">
    <property type="entry name" value="NTE"/>
</dbReference>
<dbReference type="AlphaFoldDB" id="A0A2P8DKZ0"/>
<dbReference type="Pfam" id="PF01734">
    <property type="entry name" value="Patatin"/>
    <property type="match status" value="1"/>
</dbReference>
<evidence type="ECO:0000256" key="1">
    <source>
        <dbReference type="ARBA" id="ARBA00022801"/>
    </source>
</evidence>
<sequence>MRHTDPRRGLVLGGGGVLGAAWMVGALQAIEDATGVDVRTFDHIVGTSAGSVIAALLGAGVDAGQLRDHQLGRVVTGPLADHPWDYDTATGGSHPLRPRWGVGSPRMVTRNARRLRRMPPLAVLSALVPEGRGSLSGIGELVDAVVPDGRSCPHPGVWTVALDYETGRRVAFGRSDAAPASLADAVMASCAIPGWFAPVTIGGHRYVDGGACSVTSADLLTGLGLDEVYVVAPMVSFELDHPSALLSRLERRWRARCTRRCVHEARKLRAEGTHVVVLGPGPEDLEVIGANVMDAGRRLEVLETSIRTSADTLSRLRRTPLPGGHEPAGTVDTGP</sequence>
<dbReference type="GO" id="GO:0016042">
    <property type="term" value="P:lipid catabolic process"/>
    <property type="evidence" value="ECO:0007669"/>
    <property type="project" value="UniProtKB-UniRule"/>
</dbReference>
<evidence type="ECO:0000313" key="7">
    <source>
        <dbReference type="EMBL" id="PSK97895.1"/>
    </source>
</evidence>
<keyword evidence="1 4" id="KW-0378">Hydrolase</keyword>
<keyword evidence="8" id="KW-1185">Reference proteome</keyword>
<dbReference type="Gene3D" id="3.40.1090.10">
    <property type="entry name" value="Cytosolic phospholipase A2 catalytic domain"/>
    <property type="match status" value="2"/>
</dbReference>
<evidence type="ECO:0000256" key="3">
    <source>
        <dbReference type="ARBA" id="ARBA00023098"/>
    </source>
</evidence>
<evidence type="ECO:0000313" key="8">
    <source>
        <dbReference type="Proteomes" id="UP000243528"/>
    </source>
</evidence>
<feature type="active site" description="Proton acceptor" evidence="4">
    <location>
        <position position="208"/>
    </location>
</feature>
<accession>A0A2P8DKZ0</accession>
<dbReference type="PANTHER" id="PTHR14226">
    <property type="entry name" value="NEUROPATHY TARGET ESTERASE/SWISS CHEESE D.MELANOGASTER"/>
    <property type="match status" value="1"/>
</dbReference>
<keyword evidence="2 4" id="KW-0442">Lipid degradation</keyword>
<dbReference type="PROSITE" id="PS51635">
    <property type="entry name" value="PNPLA"/>
    <property type="match status" value="1"/>
</dbReference>
<dbReference type="EMBL" id="PYGE01000021">
    <property type="protein sequence ID" value="PSK97895.1"/>
    <property type="molecule type" value="Genomic_DNA"/>
</dbReference>
<gene>
    <name evidence="7" type="ORF">CLV30_12152</name>
</gene>
<keyword evidence="3 4" id="KW-0443">Lipid metabolism</keyword>
<organism evidence="7 8">
    <name type="scientific">Haloactinopolyspora alba</name>
    <dbReference type="NCBI Taxonomy" id="648780"/>
    <lineage>
        <taxon>Bacteria</taxon>
        <taxon>Bacillati</taxon>
        <taxon>Actinomycetota</taxon>
        <taxon>Actinomycetes</taxon>
        <taxon>Jiangellales</taxon>
        <taxon>Jiangellaceae</taxon>
        <taxon>Haloactinopolyspora</taxon>
    </lineage>
</organism>
<evidence type="ECO:0000256" key="2">
    <source>
        <dbReference type="ARBA" id="ARBA00022963"/>
    </source>
</evidence>
<feature type="active site" description="Nucleophile" evidence="4">
    <location>
        <position position="48"/>
    </location>
</feature>
<protein>
    <submittedName>
        <fullName evidence="7">NTE family protein</fullName>
    </submittedName>
</protein>
<feature type="short sequence motif" description="GXSXG" evidence="4">
    <location>
        <begin position="46"/>
        <end position="50"/>
    </location>
</feature>
<feature type="domain" description="PNPLA" evidence="6">
    <location>
        <begin position="11"/>
        <end position="221"/>
    </location>
</feature>
<evidence type="ECO:0000256" key="5">
    <source>
        <dbReference type="SAM" id="MobiDB-lite"/>
    </source>
</evidence>
<name>A0A2P8DKZ0_9ACTN</name>
<feature type="short sequence motif" description="DGA/G" evidence="4">
    <location>
        <begin position="208"/>
        <end position="210"/>
    </location>
</feature>
<feature type="region of interest" description="Disordered" evidence="5">
    <location>
        <begin position="313"/>
        <end position="335"/>
    </location>
</feature>